<dbReference type="GO" id="GO:0000470">
    <property type="term" value="P:maturation of LSU-rRNA"/>
    <property type="evidence" value="ECO:0007669"/>
    <property type="project" value="TreeGrafter"/>
</dbReference>
<evidence type="ECO:0000313" key="12">
    <source>
        <dbReference type="EMBL" id="KJH50779.1"/>
    </source>
</evidence>
<dbReference type="PRINTS" id="PR02008">
    <property type="entry name" value="RCMTFAMILY"/>
</dbReference>
<dbReference type="PROSITE" id="PS51686">
    <property type="entry name" value="SAM_MT_RSMB_NOP"/>
    <property type="match status" value="1"/>
</dbReference>
<keyword evidence="5 9" id="KW-0808">Transferase</keyword>
<feature type="region of interest" description="Disordered" evidence="10">
    <location>
        <begin position="105"/>
        <end position="136"/>
    </location>
</feature>
<feature type="compositionally biased region" description="Basic and acidic residues" evidence="10">
    <location>
        <begin position="114"/>
        <end position="136"/>
    </location>
</feature>
<dbReference type="InterPro" id="IPR049560">
    <property type="entry name" value="MeTrfase_RsmB-F_NOP2_cat"/>
</dbReference>
<dbReference type="InterPro" id="IPR011023">
    <property type="entry name" value="Nop2p"/>
</dbReference>
<evidence type="ECO:0000256" key="4">
    <source>
        <dbReference type="ARBA" id="ARBA00022603"/>
    </source>
</evidence>
<dbReference type="Pfam" id="PF22458">
    <property type="entry name" value="RsmF-B_ferredox"/>
    <property type="match status" value="1"/>
</dbReference>
<feature type="compositionally biased region" description="Basic residues" evidence="10">
    <location>
        <begin position="58"/>
        <end position="67"/>
    </location>
</feature>
<dbReference type="Proteomes" id="UP000053766">
    <property type="component" value="Unassembled WGS sequence"/>
</dbReference>
<dbReference type="STRING" id="29172.A0A0D8Y466"/>
<dbReference type="SUPFAM" id="SSF53335">
    <property type="entry name" value="S-adenosyl-L-methionine-dependent methyltransferases"/>
    <property type="match status" value="1"/>
</dbReference>
<feature type="region of interest" description="Disordered" evidence="10">
    <location>
        <begin position="25"/>
        <end position="70"/>
    </location>
</feature>
<organism evidence="12 13">
    <name type="scientific">Dictyocaulus viviparus</name>
    <name type="common">Bovine lungworm</name>
    <dbReference type="NCBI Taxonomy" id="29172"/>
    <lineage>
        <taxon>Eukaryota</taxon>
        <taxon>Metazoa</taxon>
        <taxon>Ecdysozoa</taxon>
        <taxon>Nematoda</taxon>
        <taxon>Chromadorea</taxon>
        <taxon>Rhabditida</taxon>
        <taxon>Rhabditina</taxon>
        <taxon>Rhabditomorpha</taxon>
        <taxon>Strongyloidea</taxon>
        <taxon>Metastrongylidae</taxon>
        <taxon>Dictyocaulus</taxon>
    </lineage>
</organism>
<evidence type="ECO:0000256" key="10">
    <source>
        <dbReference type="SAM" id="MobiDB-lite"/>
    </source>
</evidence>
<evidence type="ECO:0000256" key="7">
    <source>
        <dbReference type="ARBA" id="ARBA00022884"/>
    </source>
</evidence>
<proteinExistence type="inferred from homology"/>
<evidence type="ECO:0000313" key="13">
    <source>
        <dbReference type="Proteomes" id="UP000053766"/>
    </source>
</evidence>
<keyword evidence="8" id="KW-0539">Nucleus</keyword>
<sequence>MWTSAKTPEKFKKAIKAKPFFESNKSIEHINKPGLPPKKKKRNLGESGSLEEPVLHCDHKKSKRKQSKSCTLLQSDDDDVLKLSDKLNESLGNISDIEMKDDFGSGSSDNDLCDEAHLNDELPVEKKSRSLDKHKDSVMREAESELRLNISGQQEYKLPSVDEVEKELKELPNLKVIRDRINEVIQVLGDFKNRRMPGKSREDYLVVLTKDLCSQYGYNEYLMNKFMQLFPQPFELIEFLDANDQERPVTIRANTLKIRRGELAKSLINRRMNVDPAASWTKVGLVVYDSQVPIGATPEYLAGHYMIQGLSSLLPVMALAPQPGDRVLDMCAAPGGKTSHIASLMKNSGVLFANDKNKSRCHAIIGNLHRLGVNNCIVTSLNAEHIKLFPNGFDRVLLDAPCSGTGVIWKDPTVKSSKDSQDIQRRHTVQRQLILAALDSVDAKSSNGGYVVYSTCSVLVEENEAVVNYAIQKRHCELVPCGLDVGVEGFTKFREYRFHQSLNLTRRYYPHVHNIDGFFIAKLKKLSNVKMGKTGVSIAREEKDEKHSIKDVDCDSTVVSTSGYTTVSRTIRQSKNKQGYKSKTSRVSRANKDDKLCTVNSVSKLKKKERTVRKIGKRSFAGSSAKFMRRKRIAARATPRTDYS</sequence>
<feature type="domain" description="SAM-dependent MTase RsmB/NOP-type" evidence="11">
    <location>
        <begin position="239"/>
        <end position="526"/>
    </location>
</feature>
<dbReference type="PANTHER" id="PTHR22807">
    <property type="entry name" value="NOP2 YEAST -RELATED NOL1/NOP2/FMU SUN DOMAIN-CONTAINING"/>
    <property type="match status" value="1"/>
</dbReference>
<reference evidence="13" key="2">
    <citation type="journal article" date="2016" name="Sci. Rep.">
        <title>Dictyocaulus viviparus genome, variome and transcriptome elucidate lungworm biology and support future intervention.</title>
        <authorList>
            <person name="McNulty S.N."/>
            <person name="Strube C."/>
            <person name="Rosa B.A."/>
            <person name="Martin J.C."/>
            <person name="Tyagi R."/>
            <person name="Choi Y.J."/>
            <person name="Wang Q."/>
            <person name="Hallsworth Pepin K."/>
            <person name="Zhang X."/>
            <person name="Ozersky P."/>
            <person name="Wilson R.K."/>
            <person name="Sternberg P.W."/>
            <person name="Gasser R.B."/>
            <person name="Mitreva M."/>
        </authorList>
    </citation>
    <scope>NUCLEOTIDE SEQUENCE [LARGE SCALE GENOMIC DNA]</scope>
    <source>
        <strain evidence="13">HannoverDv2000</strain>
    </source>
</reference>
<dbReference type="InterPro" id="IPR029063">
    <property type="entry name" value="SAM-dependent_MTases_sf"/>
</dbReference>
<dbReference type="CDD" id="cd02440">
    <property type="entry name" value="AdoMet_MTases"/>
    <property type="match status" value="1"/>
</dbReference>
<accession>A0A0D8Y466</accession>
<gene>
    <name evidence="12" type="ORF">DICVIV_03024</name>
</gene>
<dbReference type="InterPro" id="IPR018314">
    <property type="entry name" value="RsmB/NOL1/NOP2-like_CS"/>
</dbReference>
<dbReference type="EMBL" id="KN716197">
    <property type="protein sequence ID" value="KJH50779.1"/>
    <property type="molecule type" value="Genomic_DNA"/>
</dbReference>
<dbReference type="GO" id="GO:0005730">
    <property type="term" value="C:nucleolus"/>
    <property type="evidence" value="ECO:0007669"/>
    <property type="project" value="UniProtKB-SubCell"/>
</dbReference>
<evidence type="ECO:0000256" key="5">
    <source>
        <dbReference type="ARBA" id="ARBA00022679"/>
    </source>
</evidence>
<dbReference type="InterPro" id="IPR054728">
    <property type="entry name" value="RsmB-like_ferredoxin"/>
</dbReference>
<dbReference type="PRINTS" id="PR02012">
    <property type="entry name" value="RCMTNOP2"/>
</dbReference>
<dbReference type="NCBIfam" id="TIGR00446">
    <property type="entry name" value="nop2p"/>
    <property type="match status" value="1"/>
</dbReference>
<protein>
    <submittedName>
        <fullName evidence="12">NOL1/NOP2/sun family protein</fullName>
    </submittedName>
</protein>
<dbReference type="InterPro" id="IPR023273">
    <property type="entry name" value="RCMT_NOP2"/>
</dbReference>
<dbReference type="GO" id="GO:0009383">
    <property type="term" value="F:rRNA (cytosine-C5-)-methyltransferase activity"/>
    <property type="evidence" value="ECO:0007669"/>
    <property type="project" value="TreeGrafter"/>
</dbReference>
<evidence type="ECO:0000259" key="11">
    <source>
        <dbReference type="PROSITE" id="PS51686"/>
    </source>
</evidence>
<feature type="binding site" evidence="9">
    <location>
        <begin position="331"/>
        <end position="337"/>
    </location>
    <ligand>
        <name>S-adenosyl-L-methionine</name>
        <dbReference type="ChEBI" id="CHEBI:59789"/>
    </ligand>
</feature>
<comment type="subcellular location">
    <subcellularLocation>
        <location evidence="1">Nucleus</location>
        <location evidence="1">Nucleolus</location>
    </subcellularLocation>
</comment>
<dbReference type="GO" id="GO:0003723">
    <property type="term" value="F:RNA binding"/>
    <property type="evidence" value="ECO:0007669"/>
    <property type="project" value="UniProtKB-UniRule"/>
</dbReference>
<keyword evidence="6 9" id="KW-0949">S-adenosyl-L-methionine</keyword>
<dbReference type="GO" id="GO:0070475">
    <property type="term" value="P:rRNA base methylation"/>
    <property type="evidence" value="ECO:0007669"/>
    <property type="project" value="TreeGrafter"/>
</dbReference>
<dbReference type="OrthoDB" id="427002at2759"/>
<dbReference type="InterPro" id="IPR001678">
    <property type="entry name" value="MeTrfase_RsmB-F_NOP2_dom"/>
</dbReference>
<evidence type="ECO:0000256" key="2">
    <source>
        <dbReference type="ARBA" id="ARBA00007494"/>
    </source>
</evidence>
<reference evidence="12 13" key="1">
    <citation type="submission" date="2013-11" db="EMBL/GenBank/DDBJ databases">
        <title>Draft genome of the bovine lungworm Dictyocaulus viviparus.</title>
        <authorList>
            <person name="Mitreva M."/>
        </authorList>
    </citation>
    <scope>NUCLEOTIDE SEQUENCE [LARGE SCALE GENOMIC DNA]</scope>
    <source>
        <strain evidence="12 13">HannoverDv2000</strain>
    </source>
</reference>
<keyword evidence="13" id="KW-1185">Reference proteome</keyword>
<keyword evidence="7 9" id="KW-0694">RNA-binding</keyword>
<dbReference type="PANTHER" id="PTHR22807:SF30">
    <property type="entry name" value="28S RRNA (CYTOSINE(4447)-C(5))-METHYLTRANSFERASE-RELATED"/>
    <property type="match status" value="1"/>
</dbReference>
<evidence type="ECO:0000256" key="6">
    <source>
        <dbReference type="ARBA" id="ARBA00022691"/>
    </source>
</evidence>
<comment type="caution">
    <text evidence="9">Lacks conserved residue(s) required for the propagation of feature annotation.</text>
</comment>
<name>A0A0D8Y466_DICVI</name>
<evidence type="ECO:0000256" key="1">
    <source>
        <dbReference type="ARBA" id="ARBA00004604"/>
    </source>
</evidence>
<evidence type="ECO:0000256" key="8">
    <source>
        <dbReference type="ARBA" id="ARBA00023242"/>
    </source>
</evidence>
<dbReference type="Gene3D" id="3.40.50.150">
    <property type="entry name" value="Vaccinia Virus protein VP39"/>
    <property type="match status" value="1"/>
</dbReference>
<feature type="active site" description="Nucleophile" evidence="9">
    <location>
        <position position="456"/>
    </location>
</feature>
<dbReference type="Gene3D" id="3.30.70.1170">
    <property type="entry name" value="Sun protein, domain 3"/>
    <property type="match status" value="1"/>
</dbReference>
<dbReference type="InterPro" id="IPR023267">
    <property type="entry name" value="RCMT"/>
</dbReference>
<evidence type="ECO:0000256" key="3">
    <source>
        <dbReference type="ARBA" id="ARBA00022517"/>
    </source>
</evidence>
<comment type="similarity">
    <text evidence="2 9">Belongs to the class I-like SAM-binding methyltransferase superfamily. RsmB/NOP family.</text>
</comment>
<dbReference type="FunFam" id="3.30.70.1170:FF:000001">
    <property type="entry name" value="Ribosomal RNA methyltransferase Nop2"/>
    <property type="match status" value="1"/>
</dbReference>
<feature type="binding site" evidence="9">
    <location>
        <position position="399"/>
    </location>
    <ligand>
        <name>S-adenosyl-L-methionine</name>
        <dbReference type="ChEBI" id="CHEBI:59789"/>
    </ligand>
</feature>
<keyword evidence="4 9" id="KW-0489">Methyltransferase</keyword>
<evidence type="ECO:0000256" key="9">
    <source>
        <dbReference type="PROSITE-ProRule" id="PRU01023"/>
    </source>
</evidence>
<feature type="binding site" evidence="9">
    <location>
        <position position="355"/>
    </location>
    <ligand>
        <name>S-adenosyl-L-methionine</name>
        <dbReference type="ChEBI" id="CHEBI:59789"/>
    </ligand>
</feature>
<dbReference type="AlphaFoldDB" id="A0A0D8Y466"/>
<keyword evidence="3" id="KW-0690">Ribosome biogenesis</keyword>
<dbReference type="PROSITE" id="PS01153">
    <property type="entry name" value="NOL1_NOP2_SUN"/>
    <property type="match status" value="1"/>
</dbReference>
<dbReference type="Pfam" id="PF01189">
    <property type="entry name" value="Methyltr_RsmB-F"/>
    <property type="match status" value="1"/>
</dbReference>